<gene>
    <name evidence="1" type="ORF">D934_03905</name>
</gene>
<dbReference type="Proteomes" id="UP000027215">
    <property type="component" value="Chromosome"/>
</dbReference>
<evidence type="ECO:0000313" key="2">
    <source>
        <dbReference type="Proteomes" id="UP000027215"/>
    </source>
</evidence>
<dbReference type="PATRIC" id="fig|155920.8.peg.945"/>
<dbReference type="EMBL" id="CP006696">
    <property type="protein sequence ID" value="AIC11066.1"/>
    <property type="molecule type" value="Genomic_DNA"/>
</dbReference>
<dbReference type="AlphaFoldDB" id="A0A060HCF5"/>
<evidence type="ECO:0000313" key="1">
    <source>
        <dbReference type="EMBL" id="AIC11066.1"/>
    </source>
</evidence>
<dbReference type="KEGG" id="xfs:D934_03905"/>
<dbReference type="HOGENOM" id="CLU_212875_0_0_6"/>
<proteinExistence type="predicted"/>
<accession>A0A060HCF5</accession>
<name>A0A060HCF5_XYLFS</name>
<protein>
    <submittedName>
        <fullName evidence="1">Uncharacterized protein</fullName>
    </submittedName>
</protein>
<sequence length="43" mass="4929">MLGLIGSVWCCFYRDGREVFLVDGVVAVCYRSVLVTWMLRSID</sequence>
<organism evidence="1 2">
    <name type="scientific">Xylella fastidiosa subsp. sandyi Ann-1</name>
    <dbReference type="NCBI Taxonomy" id="155920"/>
    <lineage>
        <taxon>Bacteria</taxon>
        <taxon>Pseudomonadati</taxon>
        <taxon>Pseudomonadota</taxon>
        <taxon>Gammaproteobacteria</taxon>
        <taxon>Lysobacterales</taxon>
        <taxon>Lysobacteraceae</taxon>
        <taxon>Xylella</taxon>
    </lineage>
</organism>
<reference evidence="1 2" key="1">
    <citation type="submission" date="2013-08" db="EMBL/GenBank/DDBJ databases">
        <authorList>
            <person name="Stouthamer R."/>
            <person name="Nunney L."/>
        </authorList>
    </citation>
    <scope>NUCLEOTIDE SEQUENCE [LARGE SCALE GENOMIC DNA]</scope>
    <source>
        <strain evidence="2">ann-1</strain>
    </source>
</reference>